<protein>
    <submittedName>
        <fullName evidence="2">Thiopeptide-type bacteriocin biosynthesis protein</fullName>
    </submittedName>
</protein>
<gene>
    <name evidence="2" type="ORF">RM780_10255</name>
</gene>
<accession>A0ABU2L703</accession>
<dbReference type="RefSeq" id="WP_311630290.1">
    <property type="nucleotide sequence ID" value="NZ_JAVREN010000011.1"/>
</dbReference>
<sequence>MDHKEASALEAAILAVLTGTPVREAATQACTSPARLADMADRYRAAGVATLDTQPTGWHQVNIEFTDYPTAEHAFRAFLLPSLRADPVGGWWFVRKHPCWRLRVQPDRDARGADTVSRVAEALDHAASRGAVQRWWPSLYEPETVAFGGTYGMTLSHMLFHVDSVGVLDHHERAADGACDLLGPKETSLLLITAFLRVAGLEWGEQGDVWGQVEEHRPLPPDVPQGQVGRMAPPLRRLLALDTDALLADGPLTPLRTWVIDVRSSGRALGHAARAGSLRIGLRSVLARHVLFHWNRMGFTTRQQAIWARAAREAILGR</sequence>
<dbReference type="NCBIfam" id="TIGR03891">
    <property type="entry name" value="thiopep_ocin"/>
    <property type="match status" value="1"/>
</dbReference>
<organism evidence="2 3">
    <name type="scientific">Streptomyces boetiae</name>
    <dbReference type="NCBI Taxonomy" id="3075541"/>
    <lineage>
        <taxon>Bacteria</taxon>
        <taxon>Bacillati</taxon>
        <taxon>Actinomycetota</taxon>
        <taxon>Actinomycetes</taxon>
        <taxon>Kitasatosporales</taxon>
        <taxon>Streptomycetaceae</taxon>
        <taxon>Streptomyces</taxon>
    </lineage>
</organism>
<evidence type="ECO:0000313" key="3">
    <source>
        <dbReference type="Proteomes" id="UP001183388"/>
    </source>
</evidence>
<dbReference type="Pfam" id="PF14028">
    <property type="entry name" value="Lant_dehydr_C"/>
    <property type="match status" value="1"/>
</dbReference>
<dbReference type="Proteomes" id="UP001183388">
    <property type="component" value="Unassembled WGS sequence"/>
</dbReference>
<name>A0ABU2L703_9ACTN</name>
<reference evidence="3" key="1">
    <citation type="submission" date="2023-07" db="EMBL/GenBank/DDBJ databases">
        <title>30 novel species of actinomycetes from the DSMZ collection.</title>
        <authorList>
            <person name="Nouioui I."/>
        </authorList>
    </citation>
    <scope>NUCLEOTIDE SEQUENCE [LARGE SCALE GENOMIC DNA]</scope>
    <source>
        <strain evidence="3">DSM 44917</strain>
    </source>
</reference>
<evidence type="ECO:0000313" key="2">
    <source>
        <dbReference type="EMBL" id="MDT0307344.1"/>
    </source>
</evidence>
<comment type="caution">
    <text evidence="2">The sequence shown here is derived from an EMBL/GenBank/DDBJ whole genome shotgun (WGS) entry which is preliminary data.</text>
</comment>
<keyword evidence="3" id="KW-1185">Reference proteome</keyword>
<evidence type="ECO:0000259" key="1">
    <source>
        <dbReference type="Pfam" id="PF14028"/>
    </source>
</evidence>
<dbReference type="EMBL" id="JAVREN010000011">
    <property type="protein sequence ID" value="MDT0307344.1"/>
    <property type="molecule type" value="Genomic_DNA"/>
</dbReference>
<proteinExistence type="predicted"/>
<feature type="domain" description="Thiopeptide-type bacteriocin biosynthesis" evidence="1">
    <location>
        <begin position="58"/>
        <end position="314"/>
    </location>
</feature>
<dbReference type="InterPro" id="IPR023809">
    <property type="entry name" value="Thiopep_bacteriocin_synth_dom"/>
</dbReference>